<accession>A0AAU8SA19</accession>
<protein>
    <submittedName>
        <fullName evidence="1">Uncharacterized protein</fullName>
    </submittedName>
</protein>
<gene>
    <name evidence="1" type="ORF">N805_16070</name>
</gene>
<sequence>MQWAVGRPAAQCLMAENPLLAQAHDRLKQTVNAALSQDGTQGGDGHDIFLKMKGPGICMPGPVFHDSAMIV</sequence>
<reference evidence="1 2" key="1">
    <citation type="submission" date="2015-02" db="EMBL/GenBank/DDBJ databases">
        <title>Complete Genome Sequencing of Pseudomonas putida S13.1.2.</title>
        <authorList>
            <person name="Chong T.M."/>
            <person name="Chan K.G."/>
            <person name="Dessaux Y."/>
        </authorList>
    </citation>
    <scope>NUCLEOTIDE SEQUENCE [LARGE SCALE GENOMIC DNA]</scope>
    <source>
        <strain evidence="1 2">S13.1.2</strain>
    </source>
</reference>
<dbReference type="EMBL" id="CP010979">
    <property type="protein sequence ID" value="AJQ48631.1"/>
    <property type="molecule type" value="Genomic_DNA"/>
</dbReference>
<proteinExistence type="predicted"/>
<dbReference type="Proteomes" id="UP000033260">
    <property type="component" value="Chromosome"/>
</dbReference>
<dbReference type="AlphaFoldDB" id="A0AAU8SA19"/>
<evidence type="ECO:0000313" key="2">
    <source>
        <dbReference type="Proteomes" id="UP000033260"/>
    </source>
</evidence>
<evidence type="ECO:0000313" key="1">
    <source>
        <dbReference type="EMBL" id="AJQ48631.1"/>
    </source>
</evidence>
<organism evidence="1 2">
    <name type="scientific">Pseudomonas putida S13.1.2</name>
    <dbReference type="NCBI Taxonomy" id="1384061"/>
    <lineage>
        <taxon>Bacteria</taxon>
        <taxon>Pseudomonadati</taxon>
        <taxon>Pseudomonadota</taxon>
        <taxon>Gammaproteobacteria</taxon>
        <taxon>Pseudomonadales</taxon>
        <taxon>Pseudomonadaceae</taxon>
        <taxon>Pseudomonas</taxon>
    </lineage>
</organism>
<name>A0AAU8SA19_PSEPU</name>